<evidence type="ECO:0000256" key="3">
    <source>
        <dbReference type="ARBA" id="ARBA00023134"/>
    </source>
</evidence>
<dbReference type="GO" id="GO:0005525">
    <property type="term" value="F:GTP binding"/>
    <property type="evidence" value="ECO:0007669"/>
    <property type="project" value="UniProtKB-UniRule"/>
</dbReference>
<dbReference type="InterPro" id="IPR045061">
    <property type="entry name" value="FtsZ/CetZ"/>
</dbReference>
<comment type="function">
    <text evidence="5">Essential cell division protein that forms a contractile ring structure (Z ring) at the future cell division site. The regulation of the ring assembly controls the timing and the location of cell division. One of the functions of the FtsZ ring is to recruit other cell division proteins to the septum to produce a new cell wall between the dividing cells. Binds GTP and shows GTPase activity.</text>
</comment>
<dbReference type="PANTHER" id="PTHR30314">
    <property type="entry name" value="CELL DIVISION PROTEIN FTSZ-RELATED"/>
    <property type="match status" value="1"/>
</dbReference>
<accession>D6GVI7</accession>
<dbReference type="Proteomes" id="UP000009376">
    <property type="component" value="Unassembled WGS sequence"/>
</dbReference>
<feature type="binding site" evidence="5">
    <location>
        <begin position="123"/>
        <end position="125"/>
    </location>
    <ligand>
        <name>GTP</name>
        <dbReference type="ChEBI" id="CHEBI:37565"/>
    </ligand>
</feature>
<keyword evidence="2 5" id="KW-0547">Nucleotide-binding</keyword>
<evidence type="ECO:0000256" key="5">
    <source>
        <dbReference type="HAMAP-Rule" id="MF_00909"/>
    </source>
</evidence>
<evidence type="ECO:0000256" key="4">
    <source>
        <dbReference type="ARBA" id="ARBA00023210"/>
    </source>
</evidence>
<name>D6GVI7_PARA5</name>
<evidence type="ECO:0000256" key="6">
    <source>
        <dbReference type="NCBIfam" id="TIGR00065"/>
    </source>
</evidence>
<keyword evidence="5" id="KW-0963">Cytoplasm</keyword>
<protein>
    <recommendedName>
        <fullName evidence="5 6">Cell division protein FtsZ</fullName>
    </recommendedName>
</protein>
<feature type="binding site" evidence="5">
    <location>
        <begin position="36"/>
        <end position="40"/>
    </location>
    <ligand>
        <name>GTP</name>
        <dbReference type="ChEBI" id="CHEBI:37565"/>
    </ligand>
</feature>
<dbReference type="GO" id="GO:0043093">
    <property type="term" value="P:FtsZ-dependent cytokinesis"/>
    <property type="evidence" value="ECO:0007669"/>
    <property type="project" value="UniProtKB-UniRule"/>
</dbReference>
<dbReference type="InterPro" id="IPR024757">
    <property type="entry name" value="FtsZ_C"/>
</dbReference>
<dbReference type="InterPro" id="IPR036525">
    <property type="entry name" value="Tubulin/FtsZ_GTPase_sf"/>
</dbReference>
<dbReference type="SMART" id="SM00865">
    <property type="entry name" value="Tubulin_C"/>
    <property type="match status" value="1"/>
</dbReference>
<reference evidence="10 11" key="1">
    <citation type="journal article" date="2010" name="Proc. Natl. Acad. Sci. U.S.A.">
        <title>Enigmatic, ultrasmall, uncultivated Archaea.</title>
        <authorList>
            <person name="Baker B.J."/>
            <person name="Comolli L.R."/>
            <person name="Dick G.J."/>
            <person name="Hauser L.J."/>
            <person name="Hyatt D."/>
            <person name="Dill B.D."/>
            <person name="Land M.L."/>
            <person name="Verberkmoes N.C."/>
            <person name="Hettich R.L."/>
            <person name="Banfield J.F."/>
        </authorList>
    </citation>
    <scope>NUCLEOTIDE SEQUENCE [LARGE SCALE GENOMIC DNA]</scope>
</reference>
<dbReference type="EMBL" id="GG745553">
    <property type="protein sequence ID" value="EFD92825.1"/>
    <property type="molecule type" value="Genomic_DNA"/>
</dbReference>
<dbReference type="AlphaFoldDB" id="D6GVI7"/>
<dbReference type="HAMAP" id="MF_00909">
    <property type="entry name" value="FtsZ"/>
    <property type="match status" value="1"/>
</dbReference>
<dbReference type="Gene3D" id="3.40.50.1440">
    <property type="entry name" value="Tubulin/FtsZ, GTPase domain"/>
    <property type="match status" value="1"/>
</dbReference>
<comment type="subunit">
    <text evidence="5">Homodimer. Polymerizes to form a dynamic ring structure in a strictly GTP-dependent manner. Interacts directly with several other division proteins.</text>
</comment>
<feature type="binding site" evidence="5">
    <location>
        <position position="154"/>
    </location>
    <ligand>
        <name>GTP</name>
        <dbReference type="ChEBI" id="CHEBI:37565"/>
    </ligand>
</feature>
<comment type="subcellular location">
    <subcellularLocation>
        <location evidence="5">Cytoplasm</location>
    </subcellularLocation>
    <text evidence="5">Assembles at midcell at the inner surface of the cytoplasmic membrane.</text>
</comment>
<dbReference type="SMART" id="SM00864">
    <property type="entry name" value="Tubulin"/>
    <property type="match status" value="1"/>
</dbReference>
<dbReference type="InterPro" id="IPR000158">
    <property type="entry name" value="Cell_div_FtsZ"/>
</dbReference>
<dbReference type="Pfam" id="PF00091">
    <property type="entry name" value="Tubulin"/>
    <property type="match status" value="1"/>
</dbReference>
<dbReference type="CDD" id="cd02201">
    <property type="entry name" value="FtsZ_type1"/>
    <property type="match status" value="1"/>
</dbReference>
<feature type="binding site" evidence="5">
    <location>
        <position position="157"/>
    </location>
    <ligand>
        <name>GTP</name>
        <dbReference type="ChEBI" id="CHEBI:37565"/>
    </ligand>
</feature>
<evidence type="ECO:0000313" key="11">
    <source>
        <dbReference type="Proteomes" id="UP000009376"/>
    </source>
</evidence>
<evidence type="ECO:0000256" key="2">
    <source>
        <dbReference type="ARBA" id="ARBA00022741"/>
    </source>
</evidence>
<feature type="domain" description="Tubulin/FtsZ GTPase" evidence="8">
    <location>
        <begin position="28"/>
        <end position="218"/>
    </location>
</feature>
<comment type="similarity">
    <text evidence="1 5 7">Belongs to the FtsZ family.</text>
</comment>
<dbReference type="PANTHER" id="PTHR30314:SF3">
    <property type="entry name" value="MITOCHONDRIAL DIVISION PROTEIN FSZA"/>
    <property type="match status" value="1"/>
</dbReference>
<keyword evidence="4 5" id="KW-0717">Septation</keyword>
<evidence type="ECO:0000259" key="8">
    <source>
        <dbReference type="SMART" id="SM00864"/>
    </source>
</evidence>
<sequence>MVMDLLVESALKASRENSMDEPLFNQALIKVIGVGGGGNNMGNWLFKKGVKGAEVVLANTDQIQLNARNGDKKILIGKELTKGLGAGGFPEKGKMAAEESSRDLKDALRGADLVFVCAGMGGGTGTGAAPVIAKLAKDMGAIVISTVTMPFKTERKRVESAESGLEQLRNNSDTVIVIDNNRLVSMAGNLPIDQAFNVANEVVATMIKGIVETISDASALVHLDFADIKAIMNKGGVSVIGIGETDASDSRVTEVVRRALNNPLLDVSYKGAKGALIHISGGPDLTLAEVNQIGEMATQSLDPDAVVIWGAKVDESLSGKLRVMTIITGVSSPYLLGPEELNTLSKTTGAINQELGIEILK</sequence>
<proteinExistence type="inferred from homology"/>
<organism evidence="10 11">
    <name type="scientific">Candidatus Parvarchaeum acidophilus ARMAN-5</name>
    <dbReference type="NCBI Taxonomy" id="662762"/>
    <lineage>
        <taxon>Archaea</taxon>
        <taxon>Candidatus Parvarchaeota</taxon>
        <taxon>Candidatus Parvarchaeum</taxon>
    </lineage>
</organism>
<dbReference type="InterPro" id="IPR018316">
    <property type="entry name" value="Tubulin/FtsZ_2-layer-sand-dom"/>
</dbReference>
<feature type="binding site" evidence="5">
    <location>
        <position position="200"/>
    </location>
    <ligand>
        <name>GTP</name>
        <dbReference type="ChEBI" id="CHEBI:37565"/>
    </ligand>
</feature>
<dbReference type="InterPro" id="IPR008280">
    <property type="entry name" value="Tub_FtsZ_C"/>
</dbReference>
<feature type="domain" description="Tubulin/FtsZ 2-layer sandwich" evidence="9">
    <location>
        <begin position="221"/>
        <end position="339"/>
    </location>
</feature>
<dbReference type="Pfam" id="PF12327">
    <property type="entry name" value="FtsZ_C"/>
    <property type="match status" value="1"/>
</dbReference>
<dbReference type="SUPFAM" id="SSF55307">
    <property type="entry name" value="Tubulin C-terminal domain-like"/>
    <property type="match status" value="1"/>
</dbReference>
<dbReference type="GO" id="GO:0051258">
    <property type="term" value="P:protein polymerization"/>
    <property type="evidence" value="ECO:0007669"/>
    <property type="project" value="UniProtKB-UniRule"/>
</dbReference>
<dbReference type="PROSITE" id="PS01135">
    <property type="entry name" value="FTSZ_2"/>
    <property type="match status" value="1"/>
</dbReference>
<dbReference type="InterPro" id="IPR003008">
    <property type="entry name" value="Tubulin_FtsZ_GTPase"/>
</dbReference>
<evidence type="ECO:0000313" key="10">
    <source>
        <dbReference type="EMBL" id="EFD92825.1"/>
    </source>
</evidence>
<evidence type="ECO:0000259" key="9">
    <source>
        <dbReference type="SMART" id="SM00865"/>
    </source>
</evidence>
<dbReference type="SUPFAM" id="SSF52490">
    <property type="entry name" value="Tubulin nucleotide-binding domain-like"/>
    <property type="match status" value="1"/>
</dbReference>
<evidence type="ECO:0000256" key="7">
    <source>
        <dbReference type="RuleBase" id="RU003360"/>
    </source>
</evidence>
<keyword evidence="5 7" id="KW-0131">Cell cycle</keyword>
<dbReference type="GO" id="GO:0003924">
    <property type="term" value="F:GTPase activity"/>
    <property type="evidence" value="ECO:0007669"/>
    <property type="project" value="UniProtKB-UniRule"/>
</dbReference>
<gene>
    <name evidence="5" type="primary">ftsZ</name>
    <name evidence="10" type="ORF">BJBARM5_0500</name>
</gene>
<dbReference type="GO" id="GO:0005737">
    <property type="term" value="C:cytoplasm"/>
    <property type="evidence" value="ECO:0007669"/>
    <property type="project" value="UniProtKB-SubCell"/>
</dbReference>
<dbReference type="GO" id="GO:0032153">
    <property type="term" value="C:cell division site"/>
    <property type="evidence" value="ECO:0007669"/>
    <property type="project" value="UniProtKB-UniRule"/>
</dbReference>
<dbReference type="PRINTS" id="PR00423">
    <property type="entry name" value="CELLDVISFTSZ"/>
</dbReference>
<dbReference type="NCBIfam" id="TIGR00065">
    <property type="entry name" value="ftsZ"/>
    <property type="match status" value="1"/>
</dbReference>
<keyword evidence="5 7" id="KW-0132">Cell division</keyword>
<keyword evidence="3 5" id="KW-0342">GTP-binding</keyword>
<dbReference type="InterPro" id="IPR020805">
    <property type="entry name" value="Cell_div_FtsZ_CS"/>
</dbReference>
<evidence type="ECO:0000256" key="1">
    <source>
        <dbReference type="ARBA" id="ARBA00009690"/>
    </source>
</evidence>